<feature type="chain" id="PRO_5014945101" evidence="3">
    <location>
        <begin position="25"/>
        <end position="286"/>
    </location>
</feature>
<feature type="domain" description="Ionotropic glutamate receptor C-terminal" evidence="5">
    <location>
        <begin position="40"/>
        <end position="272"/>
    </location>
</feature>
<proteinExistence type="inferred from homology"/>
<comment type="caution">
    <text evidence="6">The sequence shown here is derived from an EMBL/GenBank/DDBJ whole genome shotgun (WGS) entry which is preliminary data.</text>
</comment>
<dbReference type="RefSeq" id="WP_102820866.1">
    <property type="nucleotide sequence ID" value="NZ_JAMOHR010000010.1"/>
</dbReference>
<name>A0A2N8RCU8_STUST</name>
<dbReference type="GO" id="GO:0015276">
    <property type="term" value="F:ligand-gated monoatomic ion channel activity"/>
    <property type="evidence" value="ECO:0007669"/>
    <property type="project" value="InterPro"/>
</dbReference>
<accession>A0A2N8RCU8</accession>
<dbReference type="Pfam" id="PF00497">
    <property type="entry name" value="SBP_bac_3"/>
    <property type="match status" value="1"/>
</dbReference>
<dbReference type="GO" id="GO:0016020">
    <property type="term" value="C:membrane"/>
    <property type="evidence" value="ECO:0007669"/>
    <property type="project" value="InterPro"/>
</dbReference>
<evidence type="ECO:0000256" key="3">
    <source>
        <dbReference type="SAM" id="SignalP"/>
    </source>
</evidence>
<organism evidence="6 7">
    <name type="scientific">Stutzerimonas stutzeri</name>
    <name type="common">Pseudomonas stutzeri</name>
    <dbReference type="NCBI Taxonomy" id="316"/>
    <lineage>
        <taxon>Bacteria</taxon>
        <taxon>Pseudomonadati</taxon>
        <taxon>Pseudomonadota</taxon>
        <taxon>Gammaproteobacteria</taxon>
        <taxon>Pseudomonadales</taxon>
        <taxon>Pseudomonadaceae</taxon>
        <taxon>Stutzerimonas</taxon>
    </lineage>
</organism>
<evidence type="ECO:0000259" key="4">
    <source>
        <dbReference type="SMART" id="SM00062"/>
    </source>
</evidence>
<evidence type="ECO:0000313" key="6">
    <source>
        <dbReference type="EMBL" id="PNF58907.1"/>
    </source>
</evidence>
<dbReference type="InterPro" id="IPR001638">
    <property type="entry name" value="Solute-binding_3/MltF_N"/>
</dbReference>
<dbReference type="AlphaFoldDB" id="A0A2N8RCU8"/>
<feature type="signal peptide" evidence="3">
    <location>
        <begin position="1"/>
        <end position="24"/>
    </location>
</feature>
<evidence type="ECO:0000259" key="5">
    <source>
        <dbReference type="SMART" id="SM00079"/>
    </source>
</evidence>
<sequence length="286" mass="30862">MKALRFLFAPLAPLLLGAVLPLHAGTAAADLLADIKQRGEIVIATEARYAPFEMLENGKIVGYGKDILDEIMKELPGVTLKQLDVPFQGILPGLSSQRFDFVATSLTITQARTNSFAFTVPFATASVAVLKRKGDTRIASADDLVGKVVGSQSGAPQIEVLKAYENEVLKPQHGAGVKEIKAFMDYNEAYAALASRRVDAVVQSLPNLAPLVSERADVFEIVQPPFGPATYYAWAGRKDADSASLVQFFSDGIARLNQSGKLAELQRKWFGFEMPVPADQVPAPVN</sequence>
<dbReference type="Gene3D" id="3.40.190.10">
    <property type="entry name" value="Periplasmic binding protein-like II"/>
    <property type="match status" value="2"/>
</dbReference>
<evidence type="ECO:0000256" key="2">
    <source>
        <dbReference type="ARBA" id="ARBA00022729"/>
    </source>
</evidence>
<dbReference type="SMART" id="SM00079">
    <property type="entry name" value="PBPe"/>
    <property type="match status" value="1"/>
</dbReference>
<feature type="domain" description="Solute-binding protein family 3/N-terminal" evidence="4">
    <location>
        <begin position="40"/>
        <end position="273"/>
    </location>
</feature>
<dbReference type="PANTHER" id="PTHR35936">
    <property type="entry name" value="MEMBRANE-BOUND LYTIC MUREIN TRANSGLYCOSYLASE F"/>
    <property type="match status" value="1"/>
</dbReference>
<dbReference type="EMBL" id="POUM01000011">
    <property type="protein sequence ID" value="PNF58907.1"/>
    <property type="molecule type" value="Genomic_DNA"/>
</dbReference>
<protein>
    <submittedName>
        <fullName evidence="6">ABC transporter substrate-binding protein</fullName>
    </submittedName>
</protein>
<comment type="similarity">
    <text evidence="1">Belongs to the bacterial solute-binding protein 3 family.</text>
</comment>
<dbReference type="InterPro" id="IPR001320">
    <property type="entry name" value="Iontro_rcpt_C"/>
</dbReference>
<evidence type="ECO:0000313" key="7">
    <source>
        <dbReference type="Proteomes" id="UP000236003"/>
    </source>
</evidence>
<dbReference type="PANTHER" id="PTHR35936:SF19">
    <property type="entry name" value="AMINO-ACID-BINDING PROTEIN YXEM-RELATED"/>
    <property type="match status" value="1"/>
</dbReference>
<gene>
    <name evidence="6" type="ORF">CXK99_13315</name>
</gene>
<evidence type="ECO:0000256" key="1">
    <source>
        <dbReference type="ARBA" id="ARBA00010333"/>
    </source>
</evidence>
<dbReference type="Proteomes" id="UP000236003">
    <property type="component" value="Unassembled WGS sequence"/>
</dbReference>
<keyword evidence="2 3" id="KW-0732">Signal</keyword>
<dbReference type="SUPFAM" id="SSF53850">
    <property type="entry name" value="Periplasmic binding protein-like II"/>
    <property type="match status" value="1"/>
</dbReference>
<reference evidence="6 7" key="1">
    <citation type="submission" date="2018-01" db="EMBL/GenBank/DDBJ databases">
        <title>Denitrification phenotypes of diverse strains of Pseudomonas stutzeri.</title>
        <authorList>
            <person name="Milligan D.A."/>
            <person name="Bergaust L."/>
            <person name="Bakken L.R."/>
            <person name="Frostegard A."/>
        </authorList>
    </citation>
    <scope>NUCLEOTIDE SEQUENCE [LARGE SCALE GENOMIC DNA]</scope>
    <source>
        <strain evidence="6 7">CCUG 44592</strain>
    </source>
</reference>
<dbReference type="SMART" id="SM00062">
    <property type="entry name" value="PBPb"/>
    <property type="match status" value="1"/>
</dbReference>